<dbReference type="InterPro" id="IPR035924">
    <property type="entry name" value="FlaG-like_sf"/>
</dbReference>
<keyword evidence="2" id="KW-0966">Cell projection</keyword>
<feature type="region of interest" description="Disordered" evidence="1">
    <location>
        <begin position="111"/>
        <end position="130"/>
    </location>
</feature>
<name>A0A967EXY9_9PROT</name>
<dbReference type="AlphaFoldDB" id="A0A967EXY9"/>
<organism evidence="2 3">
    <name type="scientific">Pelagibius litoralis</name>
    <dbReference type="NCBI Taxonomy" id="374515"/>
    <lineage>
        <taxon>Bacteria</taxon>
        <taxon>Pseudomonadati</taxon>
        <taxon>Pseudomonadota</taxon>
        <taxon>Alphaproteobacteria</taxon>
        <taxon>Rhodospirillales</taxon>
        <taxon>Rhodovibrionaceae</taxon>
        <taxon>Pelagibius</taxon>
    </lineage>
</organism>
<evidence type="ECO:0000256" key="1">
    <source>
        <dbReference type="SAM" id="MobiDB-lite"/>
    </source>
</evidence>
<dbReference type="Proteomes" id="UP000761264">
    <property type="component" value="Unassembled WGS sequence"/>
</dbReference>
<sequence>MDTKLLASTTLVAPQSHSQTRSSVPAPSVAAGEASGKIAAAAAVSGPVSAIEDSGSAAAGASIQNAVLRQSAPNSALTTYRDQESGRLIVRVYDRESGDVLVEFPPEKAFRPAGNPPASAVGKPRTTILA</sequence>
<dbReference type="Gene3D" id="3.30.160.170">
    <property type="entry name" value="FlaG-like"/>
    <property type="match status" value="1"/>
</dbReference>
<evidence type="ECO:0000313" key="2">
    <source>
        <dbReference type="EMBL" id="NIA69467.1"/>
    </source>
</evidence>
<reference evidence="2" key="1">
    <citation type="submission" date="2020-03" db="EMBL/GenBank/DDBJ databases">
        <title>Genome of Pelagibius litoralis DSM 21314T.</title>
        <authorList>
            <person name="Wang G."/>
        </authorList>
    </citation>
    <scope>NUCLEOTIDE SEQUENCE</scope>
    <source>
        <strain evidence="2">DSM 21314</strain>
    </source>
</reference>
<dbReference type="RefSeq" id="WP_167225114.1">
    <property type="nucleotide sequence ID" value="NZ_JAAQPH010000009.1"/>
</dbReference>
<accession>A0A967EXY9</accession>
<feature type="region of interest" description="Disordered" evidence="1">
    <location>
        <begin position="1"/>
        <end position="28"/>
    </location>
</feature>
<comment type="caution">
    <text evidence="2">The sequence shown here is derived from an EMBL/GenBank/DDBJ whole genome shotgun (WGS) entry which is preliminary data.</text>
</comment>
<keyword evidence="3" id="KW-1185">Reference proteome</keyword>
<gene>
    <name evidence="2" type="ORF">HBA54_12775</name>
</gene>
<keyword evidence="2" id="KW-0969">Cilium</keyword>
<keyword evidence="2" id="KW-0282">Flagellum</keyword>
<proteinExistence type="predicted"/>
<evidence type="ECO:0000313" key="3">
    <source>
        <dbReference type="Proteomes" id="UP000761264"/>
    </source>
</evidence>
<protein>
    <submittedName>
        <fullName evidence="2">Flagellar protein FlaG</fullName>
    </submittedName>
</protein>
<dbReference type="SUPFAM" id="SSF160214">
    <property type="entry name" value="FlaG-like"/>
    <property type="match status" value="1"/>
</dbReference>
<feature type="compositionally biased region" description="Polar residues" evidence="1">
    <location>
        <begin position="1"/>
        <end position="25"/>
    </location>
</feature>
<dbReference type="EMBL" id="JAAQPH010000009">
    <property type="protein sequence ID" value="NIA69467.1"/>
    <property type="molecule type" value="Genomic_DNA"/>
</dbReference>